<name>A0A7W4IKE2_9PROT</name>
<dbReference type="EMBL" id="JABEQN010000008">
    <property type="protein sequence ID" value="MBB2193710.1"/>
    <property type="molecule type" value="Genomic_DNA"/>
</dbReference>
<comment type="caution">
    <text evidence="1">The sequence shown here is derived from an EMBL/GenBank/DDBJ whole genome shotgun (WGS) entry which is preliminary data.</text>
</comment>
<evidence type="ECO:0000313" key="1">
    <source>
        <dbReference type="EMBL" id="MBB2164523.1"/>
    </source>
</evidence>
<protein>
    <submittedName>
        <fullName evidence="1">Uncharacterized protein</fullName>
    </submittedName>
</protein>
<sequence length="230" mass="25338">MSNCAINWFQLIGPGSSLQAAADHLSLAPPAEECHAFEFDLPGWYDGSAWHVADDLATRFPDLAVRYEFRPEFDNFALHGVGAWEGGAALYRAPLEIVDSCCYSTPTTQGAQHTIPLMRRTEALTRAACHFPLQHHFETIRRIPAGSDGWRVLESYPPHQFSAIHLPDVGATGEVVVLYPEARRAMLFQGVNTVGAFEVNRALQTDEVLTLTCLPGWAVEQWTFANGIAG</sequence>
<accession>A0A7W4IKE2</accession>
<dbReference type="Proteomes" id="UP000561077">
    <property type="component" value="Unassembled WGS sequence"/>
</dbReference>
<proteinExistence type="predicted"/>
<gene>
    <name evidence="2" type="ORF">HLH25_08650</name>
    <name evidence="1" type="ORF">HLH26_08205</name>
</gene>
<dbReference type="AlphaFoldDB" id="A0A7W4IKE2"/>
<evidence type="ECO:0000313" key="3">
    <source>
        <dbReference type="Proteomes" id="UP000540490"/>
    </source>
</evidence>
<keyword evidence="3" id="KW-1185">Reference proteome</keyword>
<evidence type="ECO:0000313" key="4">
    <source>
        <dbReference type="Proteomes" id="UP000561077"/>
    </source>
</evidence>
<reference evidence="3 4" key="1">
    <citation type="submission" date="2020-04" db="EMBL/GenBank/DDBJ databases">
        <title>Description of novel Gluconacetobacter.</title>
        <authorList>
            <person name="Sombolestani A."/>
        </authorList>
    </citation>
    <scope>NUCLEOTIDE SEQUENCE [LARGE SCALE GENOMIC DNA]</scope>
    <source>
        <strain evidence="2 3">LMG 1728</strain>
        <strain evidence="1 4">LMG 1731</strain>
    </source>
</reference>
<evidence type="ECO:0000313" key="2">
    <source>
        <dbReference type="EMBL" id="MBB2193710.1"/>
    </source>
</evidence>
<dbReference type="Proteomes" id="UP000540490">
    <property type="component" value="Unassembled WGS sequence"/>
</dbReference>
<dbReference type="EMBL" id="JABEQO010000008">
    <property type="protein sequence ID" value="MBB2164523.1"/>
    <property type="molecule type" value="Genomic_DNA"/>
</dbReference>
<dbReference type="RefSeq" id="WP_182973672.1">
    <property type="nucleotide sequence ID" value="NZ_JABEQN010000008.1"/>
</dbReference>
<organism evidence="1 4">
    <name type="scientific">Gluconacetobacter dulcium</name>
    <dbReference type="NCBI Taxonomy" id="2729096"/>
    <lineage>
        <taxon>Bacteria</taxon>
        <taxon>Pseudomonadati</taxon>
        <taxon>Pseudomonadota</taxon>
        <taxon>Alphaproteobacteria</taxon>
        <taxon>Acetobacterales</taxon>
        <taxon>Acetobacteraceae</taxon>
        <taxon>Gluconacetobacter</taxon>
    </lineage>
</organism>